<protein>
    <submittedName>
        <fullName evidence="5">Transcriptional regulator, HxlR family</fullName>
    </submittedName>
</protein>
<organism evidence="5 6">
    <name type="scientific">Pontibacter ummariensis</name>
    <dbReference type="NCBI Taxonomy" id="1610492"/>
    <lineage>
        <taxon>Bacteria</taxon>
        <taxon>Pseudomonadati</taxon>
        <taxon>Bacteroidota</taxon>
        <taxon>Cytophagia</taxon>
        <taxon>Cytophagales</taxon>
        <taxon>Hymenobacteraceae</taxon>
        <taxon>Pontibacter</taxon>
    </lineage>
</organism>
<name>A0A239LD90_9BACT</name>
<keyword evidence="6" id="KW-1185">Reference proteome</keyword>
<evidence type="ECO:0000259" key="4">
    <source>
        <dbReference type="PROSITE" id="PS51118"/>
    </source>
</evidence>
<dbReference type="EMBL" id="FZOQ01000039">
    <property type="protein sequence ID" value="SNT28260.1"/>
    <property type="molecule type" value="Genomic_DNA"/>
</dbReference>
<feature type="domain" description="HTH hxlR-type" evidence="4">
    <location>
        <begin position="12"/>
        <end position="102"/>
    </location>
</feature>
<evidence type="ECO:0000313" key="5">
    <source>
        <dbReference type="EMBL" id="SNT28260.1"/>
    </source>
</evidence>
<dbReference type="AlphaFoldDB" id="A0A239LD90"/>
<accession>A0A239LD90</accession>
<sequence length="102" mass="11887">MTMEKCEKQAECPIENLLKSLSGKWKPLIFRYATTGPMRFSSLLRQMPEANKQSLTVALREMEELGLLERKVIRQKPLHVEYHITDHGRALIPIFESLEQFS</sequence>
<evidence type="ECO:0000256" key="3">
    <source>
        <dbReference type="ARBA" id="ARBA00023163"/>
    </source>
</evidence>
<keyword evidence="2" id="KW-0238">DNA-binding</keyword>
<evidence type="ECO:0000313" key="6">
    <source>
        <dbReference type="Proteomes" id="UP000198432"/>
    </source>
</evidence>
<dbReference type="Pfam" id="PF01638">
    <property type="entry name" value="HxlR"/>
    <property type="match status" value="1"/>
</dbReference>
<dbReference type="Gene3D" id="1.10.10.10">
    <property type="entry name" value="Winged helix-like DNA-binding domain superfamily/Winged helix DNA-binding domain"/>
    <property type="match status" value="1"/>
</dbReference>
<keyword evidence="1" id="KW-0805">Transcription regulation</keyword>
<dbReference type="InterPro" id="IPR036390">
    <property type="entry name" value="WH_DNA-bd_sf"/>
</dbReference>
<dbReference type="PROSITE" id="PS51118">
    <property type="entry name" value="HTH_HXLR"/>
    <property type="match status" value="1"/>
</dbReference>
<keyword evidence="3" id="KW-0804">Transcription</keyword>
<dbReference type="PANTHER" id="PTHR33204:SF29">
    <property type="entry name" value="TRANSCRIPTIONAL REGULATOR"/>
    <property type="match status" value="1"/>
</dbReference>
<gene>
    <name evidence="5" type="ORF">SAMN06296052_13923</name>
</gene>
<evidence type="ECO:0000256" key="2">
    <source>
        <dbReference type="ARBA" id="ARBA00023125"/>
    </source>
</evidence>
<dbReference type="OrthoDB" id="8231503at2"/>
<dbReference type="PANTHER" id="PTHR33204">
    <property type="entry name" value="TRANSCRIPTIONAL REGULATOR, MARR FAMILY"/>
    <property type="match status" value="1"/>
</dbReference>
<proteinExistence type="predicted"/>
<reference evidence="6" key="1">
    <citation type="submission" date="2017-06" db="EMBL/GenBank/DDBJ databases">
        <authorList>
            <person name="Varghese N."/>
            <person name="Submissions S."/>
        </authorList>
    </citation>
    <scope>NUCLEOTIDE SEQUENCE [LARGE SCALE GENOMIC DNA]</scope>
    <source>
        <strain evidence="6">NKM1</strain>
    </source>
</reference>
<dbReference type="Proteomes" id="UP000198432">
    <property type="component" value="Unassembled WGS sequence"/>
</dbReference>
<dbReference type="InterPro" id="IPR002577">
    <property type="entry name" value="HTH_HxlR"/>
</dbReference>
<dbReference type="SUPFAM" id="SSF46785">
    <property type="entry name" value="Winged helix' DNA-binding domain"/>
    <property type="match status" value="1"/>
</dbReference>
<dbReference type="GO" id="GO:0003677">
    <property type="term" value="F:DNA binding"/>
    <property type="evidence" value="ECO:0007669"/>
    <property type="project" value="UniProtKB-KW"/>
</dbReference>
<dbReference type="InterPro" id="IPR036388">
    <property type="entry name" value="WH-like_DNA-bd_sf"/>
</dbReference>
<evidence type="ECO:0000256" key="1">
    <source>
        <dbReference type="ARBA" id="ARBA00023015"/>
    </source>
</evidence>